<evidence type="ECO:0000256" key="3">
    <source>
        <dbReference type="ARBA" id="ARBA00022475"/>
    </source>
</evidence>
<dbReference type="RefSeq" id="WP_126615184.1">
    <property type="nucleotide sequence ID" value="NZ_CP034562.1"/>
</dbReference>
<feature type="transmembrane region" description="Helical" evidence="7">
    <location>
        <begin position="205"/>
        <end position="225"/>
    </location>
</feature>
<evidence type="ECO:0000256" key="4">
    <source>
        <dbReference type="ARBA" id="ARBA00022692"/>
    </source>
</evidence>
<feature type="transmembrane region" description="Helical" evidence="7">
    <location>
        <begin position="237"/>
        <end position="254"/>
    </location>
</feature>
<dbReference type="Proteomes" id="UP000267268">
    <property type="component" value="Chromosome 1"/>
</dbReference>
<dbReference type="OrthoDB" id="9811391at2"/>
<proteinExistence type="inferred from homology"/>
<feature type="transmembrane region" description="Helical" evidence="7">
    <location>
        <begin position="144"/>
        <end position="165"/>
    </location>
</feature>
<feature type="transmembrane region" description="Helical" evidence="7">
    <location>
        <begin position="177"/>
        <end position="199"/>
    </location>
</feature>
<reference evidence="8 9" key="1">
    <citation type="submission" date="2018-12" db="EMBL/GenBank/DDBJ databases">
        <title>Flammeovirga pectinis sp. nov., isolated from the gut of the Korean scallop, Patinopecten yessoensis.</title>
        <authorList>
            <person name="Bae J.-W."/>
            <person name="Jeong Y.-S."/>
            <person name="Kang W."/>
        </authorList>
    </citation>
    <scope>NUCLEOTIDE SEQUENCE [LARGE SCALE GENOMIC DNA]</scope>
    <source>
        <strain evidence="8 9">L12M1</strain>
    </source>
</reference>
<dbReference type="Pfam" id="PF03601">
    <property type="entry name" value="Cons_hypoth698"/>
    <property type="match status" value="1"/>
</dbReference>
<evidence type="ECO:0000256" key="6">
    <source>
        <dbReference type="ARBA" id="ARBA00023136"/>
    </source>
</evidence>
<evidence type="ECO:0000313" key="8">
    <source>
        <dbReference type="EMBL" id="AZQ63059.1"/>
    </source>
</evidence>
<feature type="transmembrane region" description="Helical" evidence="7">
    <location>
        <begin position="118"/>
        <end position="138"/>
    </location>
</feature>
<comment type="subcellular location">
    <subcellularLocation>
        <location evidence="1">Cell membrane</location>
        <topology evidence="1">Multi-pass membrane protein</topology>
    </subcellularLocation>
</comment>
<dbReference type="PANTHER" id="PTHR30106">
    <property type="entry name" value="INNER MEMBRANE PROTEIN YEIH-RELATED"/>
    <property type="match status" value="1"/>
</dbReference>
<keyword evidence="4 7" id="KW-0812">Transmembrane</keyword>
<evidence type="ECO:0000256" key="5">
    <source>
        <dbReference type="ARBA" id="ARBA00022989"/>
    </source>
</evidence>
<protein>
    <submittedName>
        <fullName evidence="8">Putative sulfate exporter family transporter</fullName>
    </submittedName>
</protein>
<keyword evidence="6 7" id="KW-0472">Membrane</keyword>
<dbReference type="InterPro" id="IPR018383">
    <property type="entry name" value="UPF0324_pro"/>
</dbReference>
<feature type="transmembrane region" description="Helical" evidence="7">
    <location>
        <begin position="297"/>
        <end position="318"/>
    </location>
</feature>
<feature type="transmembrane region" description="Helical" evidence="7">
    <location>
        <begin position="20"/>
        <end position="50"/>
    </location>
</feature>
<name>A0A3Q9FPP4_9BACT</name>
<evidence type="ECO:0000256" key="7">
    <source>
        <dbReference type="SAM" id="Phobius"/>
    </source>
</evidence>
<evidence type="ECO:0000313" key="9">
    <source>
        <dbReference type="Proteomes" id="UP000267268"/>
    </source>
</evidence>
<keyword evidence="5 7" id="KW-1133">Transmembrane helix</keyword>
<dbReference type="AlphaFoldDB" id="A0A3Q9FPP4"/>
<sequence length="319" mass="34189">MNNISIQNIKSNPTINKVVYITLALLTLTPWVSTAAALFSGIFFAIFFKLPNQQLNKKISSSLLKWSVVFLGFGLNATDAIKTGSEGSLITFTSIALTLTLGGILGRKFGLDKTIYRLIASGTAICGGSAIAAMAPALKADERQISVAMGTVFILNAVALVLFPIVGNYLDMSQNQFGWWAALAIHDTSAVVGAAQAYGEEALKIATTVKLTRALWIVPISLIAAFSQSGKINFKTMPTFILGFVIAMLINSYFPSTHVIAPFCNFIAHKGLALSLFTIGCTLDLDSVKHVGTKPMYQGIILWCCASVVSLIAVLHIFK</sequence>
<dbReference type="KEGG" id="fll:EI427_12675"/>
<feature type="transmembrane region" description="Helical" evidence="7">
    <location>
        <begin position="87"/>
        <end position="106"/>
    </location>
</feature>
<keyword evidence="9" id="KW-1185">Reference proteome</keyword>
<gene>
    <name evidence="8" type="ORF">EI427_12675</name>
</gene>
<evidence type="ECO:0000256" key="1">
    <source>
        <dbReference type="ARBA" id="ARBA00004651"/>
    </source>
</evidence>
<keyword evidence="3" id="KW-1003">Cell membrane</keyword>
<organism evidence="8 9">
    <name type="scientific">Flammeovirga pectinis</name>
    <dbReference type="NCBI Taxonomy" id="2494373"/>
    <lineage>
        <taxon>Bacteria</taxon>
        <taxon>Pseudomonadati</taxon>
        <taxon>Bacteroidota</taxon>
        <taxon>Cytophagia</taxon>
        <taxon>Cytophagales</taxon>
        <taxon>Flammeovirgaceae</taxon>
        <taxon>Flammeovirga</taxon>
    </lineage>
</organism>
<comment type="similarity">
    <text evidence="2">Belongs to the UPF0324 family.</text>
</comment>
<dbReference type="EMBL" id="CP034562">
    <property type="protein sequence ID" value="AZQ63059.1"/>
    <property type="molecule type" value="Genomic_DNA"/>
</dbReference>
<dbReference type="GO" id="GO:0005886">
    <property type="term" value="C:plasma membrane"/>
    <property type="evidence" value="ECO:0007669"/>
    <property type="project" value="UniProtKB-SubCell"/>
</dbReference>
<accession>A0A3Q9FPP4</accession>
<evidence type="ECO:0000256" key="2">
    <source>
        <dbReference type="ARBA" id="ARBA00007977"/>
    </source>
</evidence>
<dbReference type="PANTHER" id="PTHR30106:SF1">
    <property type="entry name" value="UPF0324 MEMBRANE PROTEIN FN0533"/>
    <property type="match status" value="1"/>
</dbReference>